<dbReference type="RefSeq" id="WP_009061181.1">
    <property type="nucleotide sequence ID" value="NZ_JAHXRZ010000005.1"/>
</dbReference>
<reference evidence="13" key="1">
    <citation type="submission" date="2023-03" db="EMBL/GenBank/DDBJ databases">
        <authorList>
            <person name="Cremers G."/>
            <person name="Picone N."/>
        </authorList>
    </citation>
    <scope>NUCLEOTIDE SEQUENCE</scope>
    <source>
        <strain evidence="13">Sample_alias</strain>
    </source>
</reference>
<comment type="function">
    <text evidence="8 10">Specifically methylates the N3 position of the uracil ring of uridine 1498 (m3U1498) in 16S rRNA. Acts on the fully assembled 30S ribosomal subunit.</text>
</comment>
<evidence type="ECO:0000256" key="1">
    <source>
        <dbReference type="ARBA" id="ARBA00004496"/>
    </source>
</evidence>
<evidence type="ECO:0000256" key="10">
    <source>
        <dbReference type="PIRNR" id="PIRNR015601"/>
    </source>
</evidence>
<evidence type="ECO:0000256" key="9">
    <source>
        <dbReference type="ARBA" id="ARBA00047944"/>
    </source>
</evidence>
<accession>A0ABM9IBF3</accession>
<evidence type="ECO:0000256" key="8">
    <source>
        <dbReference type="ARBA" id="ARBA00025699"/>
    </source>
</evidence>
<name>A0ABM9IBF3_9BACT</name>
<keyword evidence="5 10" id="KW-0489">Methyltransferase</keyword>
<dbReference type="NCBIfam" id="TIGR00046">
    <property type="entry name" value="RsmE family RNA methyltransferase"/>
    <property type="match status" value="1"/>
</dbReference>
<evidence type="ECO:0000256" key="2">
    <source>
        <dbReference type="ARBA" id="ARBA00005528"/>
    </source>
</evidence>
<keyword evidence="4 10" id="KW-0698">rRNA processing</keyword>
<protein>
    <recommendedName>
        <fullName evidence="10">Ribosomal RNA small subunit methyltransferase E</fullName>
        <ecNumber evidence="10">2.1.1.193</ecNumber>
    </recommendedName>
</protein>
<dbReference type="Proteomes" id="UP001161497">
    <property type="component" value="Chromosome"/>
</dbReference>
<evidence type="ECO:0000256" key="7">
    <source>
        <dbReference type="ARBA" id="ARBA00022691"/>
    </source>
</evidence>
<evidence type="ECO:0000313" key="13">
    <source>
        <dbReference type="EMBL" id="CAI9084972.1"/>
    </source>
</evidence>
<evidence type="ECO:0000259" key="11">
    <source>
        <dbReference type="Pfam" id="PF04452"/>
    </source>
</evidence>
<dbReference type="SUPFAM" id="SSF88697">
    <property type="entry name" value="PUA domain-like"/>
    <property type="match status" value="1"/>
</dbReference>
<dbReference type="CDD" id="cd18084">
    <property type="entry name" value="RsmE-like"/>
    <property type="match status" value="1"/>
</dbReference>
<comment type="similarity">
    <text evidence="2 10">Belongs to the RNA methyltransferase RsmE family.</text>
</comment>
<dbReference type="InterPro" id="IPR046886">
    <property type="entry name" value="RsmE_MTase_dom"/>
</dbReference>
<evidence type="ECO:0000256" key="3">
    <source>
        <dbReference type="ARBA" id="ARBA00022490"/>
    </source>
</evidence>
<keyword evidence="14" id="KW-1185">Reference proteome</keyword>
<dbReference type="GO" id="GO:0032259">
    <property type="term" value="P:methylation"/>
    <property type="evidence" value="ECO:0007669"/>
    <property type="project" value="UniProtKB-KW"/>
</dbReference>
<evidence type="ECO:0000256" key="5">
    <source>
        <dbReference type="ARBA" id="ARBA00022603"/>
    </source>
</evidence>
<dbReference type="PANTHER" id="PTHR30027:SF3">
    <property type="entry name" value="16S RRNA (URACIL(1498)-N(3))-METHYLTRANSFERASE"/>
    <property type="match status" value="1"/>
</dbReference>
<evidence type="ECO:0000313" key="14">
    <source>
        <dbReference type="Proteomes" id="UP001161497"/>
    </source>
</evidence>
<dbReference type="PANTHER" id="PTHR30027">
    <property type="entry name" value="RIBOSOMAL RNA SMALL SUBUNIT METHYLTRANSFERASE E"/>
    <property type="match status" value="1"/>
</dbReference>
<dbReference type="InterPro" id="IPR015947">
    <property type="entry name" value="PUA-like_sf"/>
</dbReference>
<dbReference type="InterPro" id="IPR029028">
    <property type="entry name" value="Alpha/beta_knot_MTases"/>
</dbReference>
<dbReference type="SUPFAM" id="SSF75217">
    <property type="entry name" value="alpha/beta knot"/>
    <property type="match status" value="1"/>
</dbReference>
<evidence type="ECO:0000259" key="12">
    <source>
        <dbReference type="Pfam" id="PF20260"/>
    </source>
</evidence>
<dbReference type="InterPro" id="IPR029026">
    <property type="entry name" value="tRNA_m1G_MTases_N"/>
</dbReference>
<dbReference type="EC" id="2.1.1.193" evidence="10"/>
<dbReference type="GO" id="GO:0008168">
    <property type="term" value="F:methyltransferase activity"/>
    <property type="evidence" value="ECO:0007669"/>
    <property type="project" value="UniProtKB-KW"/>
</dbReference>
<keyword evidence="7 10" id="KW-0949">S-adenosyl-L-methionine</keyword>
<keyword evidence="3 10" id="KW-0963">Cytoplasm</keyword>
<comment type="subcellular location">
    <subcellularLocation>
        <location evidence="1 10">Cytoplasm</location>
    </subcellularLocation>
</comment>
<gene>
    <name evidence="13" type="ORF">MFUM_0590</name>
</gene>
<dbReference type="InterPro" id="IPR006700">
    <property type="entry name" value="RsmE"/>
</dbReference>
<sequence>MDLYFCQDYAQGYLDVAESHHCIHVKRHKIGDVIEVFDGNGGSWEAQIKKIENKKVFLTLLRERPPLFVPKGPRLILIQSILKNKAMQFLLQKVTEVGVDQIIPTVSERTQFSKEERKQAKERKWKDILLAAVKQSHQKKLPELSAMTTFTDVLKKEFSFSLKLMAYLGPEAKPLKEILKSHAQEKLSSVIILVGPEGDFTEKEKASALSHGFIPINLGNQILRSETAALFLLSILNYELRL</sequence>
<evidence type="ECO:0000256" key="4">
    <source>
        <dbReference type="ARBA" id="ARBA00022552"/>
    </source>
</evidence>
<feature type="domain" description="Ribosomal RNA small subunit methyltransferase E methyltransferase" evidence="11">
    <location>
        <begin position="73"/>
        <end position="236"/>
    </location>
</feature>
<feature type="domain" description="Ribosomal RNA small subunit methyltransferase E PUA-like" evidence="12">
    <location>
        <begin position="15"/>
        <end position="60"/>
    </location>
</feature>
<keyword evidence="6 10" id="KW-0808">Transferase</keyword>
<dbReference type="Pfam" id="PF20260">
    <property type="entry name" value="PUA_4"/>
    <property type="match status" value="1"/>
</dbReference>
<dbReference type="Pfam" id="PF04452">
    <property type="entry name" value="Methyltrans_RNA"/>
    <property type="match status" value="1"/>
</dbReference>
<dbReference type="PIRSF" id="PIRSF015601">
    <property type="entry name" value="MTase_slr0722"/>
    <property type="match status" value="1"/>
</dbReference>
<comment type="catalytic activity">
    <reaction evidence="9 10">
        <text>uridine(1498) in 16S rRNA + S-adenosyl-L-methionine = N(3)-methyluridine(1498) in 16S rRNA + S-adenosyl-L-homocysteine + H(+)</text>
        <dbReference type="Rhea" id="RHEA:42920"/>
        <dbReference type="Rhea" id="RHEA-COMP:10283"/>
        <dbReference type="Rhea" id="RHEA-COMP:10284"/>
        <dbReference type="ChEBI" id="CHEBI:15378"/>
        <dbReference type="ChEBI" id="CHEBI:57856"/>
        <dbReference type="ChEBI" id="CHEBI:59789"/>
        <dbReference type="ChEBI" id="CHEBI:65315"/>
        <dbReference type="ChEBI" id="CHEBI:74502"/>
        <dbReference type="EC" id="2.1.1.193"/>
    </reaction>
</comment>
<dbReference type="Gene3D" id="3.40.1280.10">
    <property type="match status" value="1"/>
</dbReference>
<evidence type="ECO:0000256" key="6">
    <source>
        <dbReference type="ARBA" id="ARBA00022679"/>
    </source>
</evidence>
<dbReference type="InterPro" id="IPR046887">
    <property type="entry name" value="RsmE_PUA-like"/>
</dbReference>
<dbReference type="EMBL" id="OX458932">
    <property type="protein sequence ID" value="CAI9084972.1"/>
    <property type="molecule type" value="Genomic_DNA"/>
</dbReference>
<organism evidence="13 14">
    <name type="scientific">Candidatus Methylacidiphilum fumarolicum</name>
    <dbReference type="NCBI Taxonomy" id="591154"/>
    <lineage>
        <taxon>Bacteria</taxon>
        <taxon>Pseudomonadati</taxon>
        <taxon>Verrucomicrobiota</taxon>
        <taxon>Methylacidiphilae</taxon>
        <taxon>Methylacidiphilales</taxon>
        <taxon>Methylacidiphilaceae</taxon>
        <taxon>Methylacidiphilum (ex Ratnadevi et al. 2023)</taxon>
    </lineage>
</organism>
<proteinExistence type="inferred from homology"/>